<evidence type="ECO:0000313" key="2">
    <source>
        <dbReference type="Proteomes" id="UP000573499"/>
    </source>
</evidence>
<keyword evidence="2" id="KW-1185">Reference proteome</keyword>
<proteinExistence type="predicted"/>
<comment type="caution">
    <text evidence="1">The sequence shown here is derived from an EMBL/GenBank/DDBJ whole genome shotgun (WGS) entry which is preliminary data.</text>
</comment>
<organism evidence="1 2">
    <name type="scientific">Rugamonas apoptosis</name>
    <dbReference type="NCBI Taxonomy" id="2758570"/>
    <lineage>
        <taxon>Bacteria</taxon>
        <taxon>Pseudomonadati</taxon>
        <taxon>Pseudomonadota</taxon>
        <taxon>Betaproteobacteria</taxon>
        <taxon>Burkholderiales</taxon>
        <taxon>Oxalobacteraceae</taxon>
        <taxon>Telluria group</taxon>
        <taxon>Rugamonas</taxon>
    </lineage>
</organism>
<dbReference type="AlphaFoldDB" id="A0A7W2F8A2"/>
<gene>
    <name evidence="1" type="ORF">H3H39_07840</name>
</gene>
<accession>A0A7W2F8A2</accession>
<protein>
    <submittedName>
        <fullName evidence="1">Uncharacterized protein</fullName>
    </submittedName>
</protein>
<reference evidence="1 2" key="1">
    <citation type="submission" date="2020-07" db="EMBL/GenBank/DDBJ databases">
        <title>Novel species isolated from subtropical streams in China.</title>
        <authorList>
            <person name="Lu H."/>
        </authorList>
    </citation>
    <scope>NUCLEOTIDE SEQUENCE [LARGE SCALE GENOMIC DNA]</scope>
    <source>
        <strain evidence="1 2">LX47W</strain>
    </source>
</reference>
<evidence type="ECO:0000313" key="1">
    <source>
        <dbReference type="EMBL" id="MBA5686965.1"/>
    </source>
</evidence>
<dbReference type="RefSeq" id="WP_182152807.1">
    <property type="nucleotide sequence ID" value="NZ_JACEZU010000003.1"/>
</dbReference>
<sequence>MSHERELVHAVLQWHTAHARRMAIGAEKRRLEKQLKAEGLSIFSPAYTQQGNAARQLTELKRKELAALRALAKACAKQRGHLDSADVIDLDGTAVLLPTTG</sequence>
<name>A0A7W2F8A2_9BURK</name>
<dbReference type="EMBL" id="JACEZU010000003">
    <property type="protein sequence ID" value="MBA5686965.1"/>
    <property type="molecule type" value="Genomic_DNA"/>
</dbReference>
<dbReference type="Proteomes" id="UP000573499">
    <property type="component" value="Unassembled WGS sequence"/>
</dbReference>